<dbReference type="GO" id="GO:0005744">
    <property type="term" value="C:TIM23 mitochondrial import inner membrane translocase complex"/>
    <property type="evidence" value="ECO:0007669"/>
    <property type="project" value="TreeGrafter"/>
</dbReference>
<name>A0AAV5R3K8_PICKL</name>
<organism evidence="7 8">
    <name type="scientific">Pichia kluyveri</name>
    <name type="common">Yeast</name>
    <dbReference type="NCBI Taxonomy" id="36015"/>
    <lineage>
        <taxon>Eukaryota</taxon>
        <taxon>Fungi</taxon>
        <taxon>Dikarya</taxon>
        <taxon>Ascomycota</taxon>
        <taxon>Saccharomycotina</taxon>
        <taxon>Pichiomycetes</taxon>
        <taxon>Pichiales</taxon>
        <taxon>Pichiaceae</taxon>
        <taxon>Pichia</taxon>
    </lineage>
</organism>
<keyword evidence="8" id="KW-1185">Reference proteome</keyword>
<dbReference type="Pfam" id="PF10247">
    <property type="entry name" value="Romo1"/>
    <property type="match status" value="1"/>
</dbReference>
<keyword evidence="3 6" id="KW-0812">Transmembrane</keyword>
<reference evidence="7 8" key="1">
    <citation type="journal article" date="2023" name="Elife">
        <title>Identification of key yeast species and microbe-microbe interactions impacting larval growth of Drosophila in the wild.</title>
        <authorList>
            <person name="Mure A."/>
            <person name="Sugiura Y."/>
            <person name="Maeda R."/>
            <person name="Honda K."/>
            <person name="Sakurai N."/>
            <person name="Takahashi Y."/>
            <person name="Watada M."/>
            <person name="Katoh T."/>
            <person name="Gotoh A."/>
            <person name="Gotoh Y."/>
            <person name="Taniguchi I."/>
            <person name="Nakamura K."/>
            <person name="Hayashi T."/>
            <person name="Katayama T."/>
            <person name="Uemura T."/>
            <person name="Hattori Y."/>
        </authorList>
    </citation>
    <scope>NUCLEOTIDE SEQUENCE [LARGE SCALE GENOMIC DNA]</scope>
    <source>
        <strain evidence="7 8">PK-24</strain>
    </source>
</reference>
<evidence type="ECO:0000256" key="4">
    <source>
        <dbReference type="ARBA" id="ARBA00022989"/>
    </source>
</evidence>
<keyword evidence="5 6" id="KW-0472">Membrane</keyword>
<keyword evidence="4 6" id="KW-1133">Transmembrane helix</keyword>
<protein>
    <submittedName>
        <fullName evidence="7">Mgr2 protein</fullName>
    </submittedName>
</protein>
<gene>
    <name evidence="7" type="ORF">DAPK24_026880</name>
</gene>
<evidence type="ECO:0000256" key="3">
    <source>
        <dbReference type="ARBA" id="ARBA00022692"/>
    </source>
</evidence>
<evidence type="ECO:0000256" key="6">
    <source>
        <dbReference type="SAM" id="Phobius"/>
    </source>
</evidence>
<dbReference type="PANTHER" id="PTHR28525">
    <property type="entry name" value="REACTIVE OXYGEN SPECIES MODULATOR 1"/>
    <property type="match status" value="1"/>
</dbReference>
<dbReference type="GO" id="GO:0045039">
    <property type="term" value="P:protein insertion into mitochondrial inner membrane"/>
    <property type="evidence" value="ECO:0007669"/>
    <property type="project" value="TreeGrafter"/>
</dbReference>
<dbReference type="EMBL" id="BTGB01000003">
    <property type="protein sequence ID" value="GMM46113.1"/>
    <property type="molecule type" value="Genomic_DNA"/>
</dbReference>
<proteinExistence type="inferred from homology"/>
<dbReference type="SMART" id="SM01378">
    <property type="entry name" value="Romo1"/>
    <property type="match status" value="1"/>
</dbReference>
<accession>A0AAV5R3K8</accession>
<dbReference type="PANTHER" id="PTHR28525:SF1">
    <property type="entry name" value="REACTIVE OXYGEN SPECIES MODULATOR 1"/>
    <property type="match status" value="1"/>
</dbReference>
<dbReference type="GO" id="GO:0030150">
    <property type="term" value="P:protein import into mitochondrial matrix"/>
    <property type="evidence" value="ECO:0007669"/>
    <property type="project" value="TreeGrafter"/>
</dbReference>
<feature type="transmembrane region" description="Helical" evidence="6">
    <location>
        <begin position="22"/>
        <end position="44"/>
    </location>
</feature>
<dbReference type="InterPro" id="IPR018450">
    <property type="entry name" value="Romo1/Mgr2"/>
</dbReference>
<feature type="transmembrane region" description="Helical" evidence="6">
    <location>
        <begin position="56"/>
        <end position="77"/>
    </location>
</feature>
<comment type="subcellular location">
    <subcellularLocation>
        <location evidence="1">Membrane</location>
    </subcellularLocation>
</comment>
<evidence type="ECO:0000256" key="2">
    <source>
        <dbReference type="ARBA" id="ARBA00007839"/>
    </source>
</evidence>
<evidence type="ECO:0000313" key="8">
    <source>
        <dbReference type="Proteomes" id="UP001378960"/>
    </source>
</evidence>
<dbReference type="Proteomes" id="UP001378960">
    <property type="component" value="Unassembled WGS sequence"/>
</dbReference>
<dbReference type="AlphaFoldDB" id="A0AAV5R3K8"/>
<evidence type="ECO:0000313" key="7">
    <source>
        <dbReference type="EMBL" id="GMM46113.1"/>
    </source>
</evidence>
<evidence type="ECO:0000256" key="5">
    <source>
        <dbReference type="ARBA" id="ARBA00023136"/>
    </source>
</evidence>
<evidence type="ECO:0000256" key="1">
    <source>
        <dbReference type="ARBA" id="ARBA00004370"/>
    </source>
</evidence>
<comment type="caution">
    <text evidence="7">The sequence shown here is derived from an EMBL/GenBank/DDBJ whole genome shotgun (WGS) entry which is preliminary data.</text>
</comment>
<sequence>MPPVQQVQVQYQQQSLFDKLKMGFLMGSTVGAVSGLVFGGYAILKSGAPNGVVNTLGQYILGSAGFFGMFMSVGSIIRSEDIQDVQLSNMGKPGNFAELRARMMARHMVNMENIKKNL</sequence>
<comment type="similarity">
    <text evidence="2">Belongs to the MGR2 family.</text>
</comment>